<dbReference type="AlphaFoldDB" id="A0AAW1HYS5"/>
<reference evidence="1" key="1">
    <citation type="submission" date="2024-03" db="EMBL/GenBank/DDBJ databases">
        <title>WGS assembly of Saponaria officinalis var. Norfolk2.</title>
        <authorList>
            <person name="Jenkins J."/>
            <person name="Shu S."/>
            <person name="Grimwood J."/>
            <person name="Barry K."/>
            <person name="Goodstein D."/>
            <person name="Schmutz J."/>
            <person name="Leebens-Mack J."/>
            <person name="Osbourn A."/>
        </authorList>
    </citation>
    <scope>NUCLEOTIDE SEQUENCE [LARGE SCALE GENOMIC DNA]</scope>
    <source>
        <strain evidence="1">JIC</strain>
    </source>
</reference>
<evidence type="ECO:0000313" key="1">
    <source>
        <dbReference type="EMBL" id="KAK9681492.1"/>
    </source>
</evidence>
<dbReference type="EMBL" id="JBDFQZ010000010">
    <property type="protein sequence ID" value="KAK9681492.1"/>
    <property type="molecule type" value="Genomic_DNA"/>
</dbReference>
<gene>
    <name evidence="1" type="ORF">RND81_10G006600</name>
</gene>
<accession>A0AAW1HYS5</accession>
<organism evidence="1 2">
    <name type="scientific">Saponaria officinalis</name>
    <name type="common">Common soapwort</name>
    <name type="synonym">Lychnis saponaria</name>
    <dbReference type="NCBI Taxonomy" id="3572"/>
    <lineage>
        <taxon>Eukaryota</taxon>
        <taxon>Viridiplantae</taxon>
        <taxon>Streptophyta</taxon>
        <taxon>Embryophyta</taxon>
        <taxon>Tracheophyta</taxon>
        <taxon>Spermatophyta</taxon>
        <taxon>Magnoliopsida</taxon>
        <taxon>eudicotyledons</taxon>
        <taxon>Gunneridae</taxon>
        <taxon>Pentapetalae</taxon>
        <taxon>Caryophyllales</taxon>
        <taxon>Caryophyllaceae</taxon>
        <taxon>Caryophylleae</taxon>
        <taxon>Saponaria</taxon>
    </lineage>
</organism>
<proteinExistence type="predicted"/>
<comment type="caution">
    <text evidence="1">The sequence shown here is derived from an EMBL/GenBank/DDBJ whole genome shotgun (WGS) entry which is preliminary data.</text>
</comment>
<sequence length="129" mass="15047">MKHYPKMKAMGWEIVFVPLDPETYTERYWNRQMVERVVVNYRFRMGSKVDEMPWSVMSPPAAVAVKKLLTFPEEDQRSRLVAVGKDGNIVSRRVEDELETHGVTESLFDDVLESHLTRELAFMPAIEDD</sequence>
<name>A0AAW1HYS5_SAPOF</name>
<keyword evidence="2" id="KW-1185">Reference proteome</keyword>
<evidence type="ECO:0000313" key="2">
    <source>
        <dbReference type="Proteomes" id="UP001443914"/>
    </source>
</evidence>
<protein>
    <submittedName>
        <fullName evidence="1">Uncharacterized protein</fullName>
    </submittedName>
</protein>
<dbReference type="Proteomes" id="UP001443914">
    <property type="component" value="Unassembled WGS sequence"/>
</dbReference>